<dbReference type="Proteomes" id="UP000596049">
    <property type="component" value="Chromosome"/>
</dbReference>
<dbReference type="EMBL" id="CP067341">
    <property type="protein sequence ID" value="QQP14344.1"/>
    <property type="molecule type" value="Genomic_DNA"/>
</dbReference>
<dbReference type="RefSeq" id="WP_053592957.1">
    <property type="nucleotide sequence ID" value="NZ_CP067341.1"/>
</dbReference>
<feature type="transmembrane region" description="Helical" evidence="1">
    <location>
        <begin position="88"/>
        <end position="114"/>
    </location>
</feature>
<accession>A0ABX7B1P4</accession>
<evidence type="ECO:0000313" key="2">
    <source>
        <dbReference type="EMBL" id="QQP14344.1"/>
    </source>
</evidence>
<keyword evidence="1" id="KW-0812">Transmembrane</keyword>
<feature type="transmembrane region" description="Helical" evidence="1">
    <location>
        <begin position="7"/>
        <end position="23"/>
    </location>
</feature>
<keyword evidence="1" id="KW-0472">Membrane</keyword>
<protein>
    <submittedName>
        <fullName evidence="2">Uncharacterized protein</fullName>
    </submittedName>
</protein>
<name>A0ABX7B1P4_9BACI</name>
<evidence type="ECO:0000313" key="3">
    <source>
        <dbReference type="Proteomes" id="UP000596049"/>
    </source>
</evidence>
<organism evidence="2 3">
    <name type="scientific">Lysinibacillus agricola</name>
    <dbReference type="NCBI Taxonomy" id="2590012"/>
    <lineage>
        <taxon>Bacteria</taxon>
        <taxon>Bacillati</taxon>
        <taxon>Bacillota</taxon>
        <taxon>Bacilli</taxon>
        <taxon>Bacillales</taxon>
        <taxon>Bacillaceae</taxon>
        <taxon>Lysinibacillus</taxon>
    </lineage>
</organism>
<gene>
    <name evidence="2" type="ORF">FJQ98_10175</name>
</gene>
<proteinExistence type="predicted"/>
<evidence type="ECO:0000256" key="1">
    <source>
        <dbReference type="SAM" id="Phobius"/>
    </source>
</evidence>
<feature type="transmembrane region" description="Helical" evidence="1">
    <location>
        <begin position="61"/>
        <end position="82"/>
    </location>
</feature>
<reference evidence="2 3" key="1">
    <citation type="submission" date="2020-01" db="EMBL/GenBank/DDBJ databases">
        <authorList>
            <person name="Liu G."/>
            <person name="Liu B."/>
        </authorList>
    </citation>
    <scope>NUCLEOTIDE SEQUENCE [LARGE SCALE GENOMIC DNA]</scope>
    <source>
        <strain evidence="2 3">FJAT-51161</strain>
    </source>
</reference>
<keyword evidence="3" id="KW-1185">Reference proteome</keyword>
<feature type="transmembrane region" description="Helical" evidence="1">
    <location>
        <begin position="29"/>
        <end position="49"/>
    </location>
</feature>
<sequence>MRIISYAFILLIILLIPYFLLYHQLPSELLQVAAIITGMHIIALFIVNFTHPQSRKTICMYQTLFSILLFAPVFYTMTVLLHNPQKEIIIRFFIAIPISYVILFLTVLFSTTFYKFKDSTK</sequence>
<keyword evidence="1" id="KW-1133">Transmembrane helix</keyword>